<evidence type="ECO:0000313" key="1">
    <source>
        <dbReference type="EMBL" id="MBC2834143.1"/>
    </source>
</evidence>
<evidence type="ECO:0000313" key="2">
    <source>
        <dbReference type="Proteomes" id="UP000555411"/>
    </source>
</evidence>
<comment type="caution">
    <text evidence="1">The sequence shown here is derived from an EMBL/GenBank/DDBJ whole genome shotgun (WGS) entry which is preliminary data.</text>
</comment>
<accession>A0A842I3Y3</accession>
<dbReference type="RefSeq" id="WP_185795767.1">
    <property type="nucleotide sequence ID" value="NZ_JACLQD010000001.1"/>
</dbReference>
<dbReference type="Proteomes" id="UP000555411">
    <property type="component" value="Unassembled WGS sequence"/>
</dbReference>
<name>A0A842I3Y3_9RHOB</name>
<protein>
    <submittedName>
        <fullName evidence="1">Uncharacterized protein</fullName>
    </submittedName>
</protein>
<dbReference type="AlphaFoldDB" id="A0A842I3Y3"/>
<gene>
    <name evidence="1" type="ORF">H7F16_01400</name>
</gene>
<keyword evidence="2" id="KW-1185">Reference proteome</keyword>
<proteinExistence type="predicted"/>
<dbReference type="EMBL" id="JACLQD010000001">
    <property type="protein sequence ID" value="MBC2834143.1"/>
    <property type="molecule type" value="Genomic_DNA"/>
</dbReference>
<reference evidence="1 2" key="1">
    <citation type="journal article" date="2017" name="Int. J. Syst. Evol. Microbiol.">
        <title>Gemmobacter straminiformis sp. nov., isolated from an artificial fountain.</title>
        <authorList>
            <person name="Kang J.Y."/>
            <person name="Kim M.J."/>
            <person name="Chun J."/>
            <person name="Son K.P."/>
            <person name="Jahng K.Y."/>
        </authorList>
    </citation>
    <scope>NUCLEOTIDE SEQUENCE [LARGE SCALE GENOMIC DNA]</scope>
    <source>
        <strain evidence="1 2">CAM-8</strain>
    </source>
</reference>
<sequence>MALLLVPPPALAPDALPPPAVVADVPVPEAEADDAVPPDVVLAEDEPPPALAEDELPVFVPGGVEGDGGVEGVGRVDGEGGVCGSTAPIPATCGATKGAHFIAAGREYFSSRIKPCSSAQQ</sequence>
<organism evidence="1 2">
    <name type="scientific">Paragemmobacter straminiformis</name>
    <dbReference type="NCBI Taxonomy" id="2045119"/>
    <lineage>
        <taxon>Bacteria</taxon>
        <taxon>Pseudomonadati</taxon>
        <taxon>Pseudomonadota</taxon>
        <taxon>Alphaproteobacteria</taxon>
        <taxon>Rhodobacterales</taxon>
        <taxon>Paracoccaceae</taxon>
        <taxon>Paragemmobacter</taxon>
    </lineage>
</organism>